<evidence type="ECO:0000313" key="1">
    <source>
        <dbReference type="EMBL" id="QBB28616.1"/>
    </source>
</evidence>
<dbReference type="Proteomes" id="UP000682645">
    <property type="component" value="Segment"/>
</dbReference>
<organism evidence="1 2">
    <name type="scientific">Homarus gammarus nudivirus</name>
    <dbReference type="NCBI Taxonomy" id="2509616"/>
    <lineage>
        <taxon>Viruses</taxon>
        <taxon>Viruses incertae sedis</taxon>
        <taxon>Naldaviricetes</taxon>
        <taxon>Lefavirales</taxon>
        <taxon>Nudiviridae</taxon>
        <taxon>Gammanudivirus</taxon>
        <taxon>Gammanudivirus hogammari</taxon>
    </lineage>
</organism>
<gene>
    <name evidence="1" type="ORF">HgNV_011</name>
</gene>
<reference evidence="1" key="1">
    <citation type="journal article" date="2019" name="Sci. Rep.">
        <title>The first clawed lobster virus Homarus gammarus nudivirus (HgNV n. sp.) expands the diversity of the Nudiviridae.</title>
        <authorList>
            <person name="Holt C.C."/>
            <person name="Stone M."/>
            <person name="Bass D."/>
            <person name="Bateman K.S."/>
            <person name="van Aerle R."/>
            <person name="Daniels C.L."/>
            <person name="van der Giezen M."/>
            <person name="Ross S.H."/>
            <person name="Hooper C."/>
            <person name="Stentiford G.D."/>
        </authorList>
    </citation>
    <scope>NUCLEOTIDE SEQUENCE</scope>
    <source>
        <strain evidence="1">52S104HLG2</strain>
    </source>
</reference>
<protein>
    <submittedName>
        <fullName evidence="1">Uncharacterized protein</fullName>
    </submittedName>
</protein>
<proteinExistence type="predicted"/>
<dbReference type="EMBL" id="MK439999">
    <property type="protein sequence ID" value="QBB28616.1"/>
    <property type="molecule type" value="Genomic_DNA"/>
</dbReference>
<keyword evidence="2" id="KW-1185">Reference proteome</keyword>
<accession>A0A411HB51</accession>
<sequence length="419" mass="47839">MSCEKRTISELDMEEVNEPTMKKLNTNDEDDDNQSLASIYERCRNESHTSSSASIGTIVNSEDDYITKDEFKRGRLNIINSPEPIQIKATIESFNNTISELIGPNKVLSEHMKDLDQKNTYVLVYSLLVSHFTNILESNTETLKLILFALEGFNKFKDHFLESDFANRISGISQSQSSNINTTLLKMKTNKLIQALIGINNEVKDDDATIRNTGPNYHFIGYDKIYEIVTSVLSLCNKITRIATVDNMTFKQISQTTVESRDSNNTPIKKQAHKIQMNQPVLVQVSTVQISDGVAMYNLKEAEKIIAKLEHAMFFSRDQEPTKRVGVRWYQNVSVGELKKTFTLKVYEQKNKAIQSTTNKKEIPEETYILTDSFQVIYNENGNRFGLSVKCWPSKISQKDQYGNQVTVHFLDFTKNEDA</sequence>
<evidence type="ECO:0000313" key="2">
    <source>
        <dbReference type="Proteomes" id="UP000682645"/>
    </source>
</evidence>
<name>A0A411HB51_9VIRU</name>